<dbReference type="AlphaFoldDB" id="A0A7I4E4Q2"/>
<dbReference type="RefSeq" id="XP_024377438.1">
    <property type="nucleotide sequence ID" value="XM_024521670.2"/>
</dbReference>
<accession>A0A7I4E4Q2</accession>
<feature type="transmembrane region" description="Helical" evidence="8">
    <location>
        <begin position="28"/>
        <end position="50"/>
    </location>
</feature>
<dbReference type="GO" id="GO:0016413">
    <property type="term" value="F:O-acetyltransferase activity"/>
    <property type="evidence" value="ECO:0007669"/>
    <property type="project" value="InterPro"/>
</dbReference>
<evidence type="ECO:0000313" key="11">
    <source>
        <dbReference type="EnsemblPlants" id="Pp3c6_110V3.9"/>
    </source>
</evidence>
<dbReference type="Gramene" id="Pp3c6_110V3.12">
    <property type="protein sequence ID" value="Pp3c6_110V3.12"/>
    <property type="gene ID" value="Pp3c6_110"/>
</dbReference>
<feature type="region of interest" description="Disordered" evidence="7">
    <location>
        <begin position="83"/>
        <end position="112"/>
    </location>
</feature>
<reference evidence="11 12" key="2">
    <citation type="journal article" date="2018" name="Plant J.">
        <title>The Physcomitrella patens chromosome-scale assembly reveals moss genome structure and evolution.</title>
        <authorList>
            <person name="Lang D."/>
            <person name="Ullrich K.K."/>
            <person name="Murat F."/>
            <person name="Fuchs J."/>
            <person name="Jenkins J."/>
            <person name="Haas F.B."/>
            <person name="Piednoel M."/>
            <person name="Gundlach H."/>
            <person name="Van Bel M."/>
            <person name="Meyberg R."/>
            <person name="Vives C."/>
            <person name="Morata J."/>
            <person name="Symeonidi A."/>
            <person name="Hiss M."/>
            <person name="Muchero W."/>
            <person name="Kamisugi Y."/>
            <person name="Saleh O."/>
            <person name="Blanc G."/>
            <person name="Decker E.L."/>
            <person name="van Gessel N."/>
            <person name="Grimwood J."/>
            <person name="Hayes R.D."/>
            <person name="Graham S.W."/>
            <person name="Gunter L.E."/>
            <person name="McDaniel S.F."/>
            <person name="Hoernstein S.N.W."/>
            <person name="Larsson A."/>
            <person name="Li F.W."/>
            <person name="Perroud P.F."/>
            <person name="Phillips J."/>
            <person name="Ranjan P."/>
            <person name="Rokshar D.S."/>
            <person name="Rothfels C.J."/>
            <person name="Schneider L."/>
            <person name="Shu S."/>
            <person name="Stevenson D.W."/>
            <person name="Thummler F."/>
            <person name="Tillich M."/>
            <person name="Villarreal Aguilar J.C."/>
            <person name="Widiez T."/>
            <person name="Wong G.K."/>
            <person name="Wymore A."/>
            <person name="Zhang Y."/>
            <person name="Zimmer A.D."/>
            <person name="Quatrano R.S."/>
            <person name="Mayer K.F.X."/>
            <person name="Goodstein D."/>
            <person name="Casacuberta J.M."/>
            <person name="Vandepoele K."/>
            <person name="Reski R."/>
            <person name="Cuming A.C."/>
            <person name="Tuskan G.A."/>
            <person name="Maumus F."/>
            <person name="Salse J."/>
            <person name="Schmutz J."/>
            <person name="Rensing S.A."/>
        </authorList>
    </citation>
    <scope>NUCLEOTIDE SEQUENCE [LARGE SCALE GENOMIC DNA]</scope>
    <source>
        <strain evidence="11 12">cv. Gransden 2004</strain>
    </source>
</reference>
<comment type="similarity">
    <text evidence="2">Belongs to the PC-esterase family. TBL subfamily.</text>
</comment>
<dbReference type="Gramene" id="Pp3c6_110V3.11">
    <property type="protein sequence ID" value="Pp3c6_110V3.11"/>
    <property type="gene ID" value="Pp3c6_110"/>
</dbReference>
<sequence>MALKQTLKKQESRGCGSGNLWRRINNSYAFRISVLAACGVGVLLLCFTYVDLKPFCDKIGKEPVVFQKDPGIDTLATYGLEEDSSLRAATPPEMNVDSGDGGAPEVEADGSSEKVRKTAKAFAVKENGTESSVIVGEAHVSGLDNDWVKSDARVSEDKDSRNEALAGPGVTETRGRDRRALAGCDIAHGKWVYDETYPLYRSRNCPFVDPGFRCEENGRPDTDYMKYRWQPNDCDLPSFDSQDMLEKLRDQRLVFVGDSLGRNQWESMLCMLAEGVQNKSRIYEINGHPISKHVGELVFRFQDYNCTVEYYRDPFLVPQTRPPPNAPDNVTNVLHIDQVSWTANMWPGASILVFNSGHWWSWEKIGRQGGSWNTGGQCHEEVKPLSDEEVQKMQPVPWTNKYIEQTIKENIKTKKGVVEFMDVTTSTDYRSDGHSGLYANDVLVMGPTPMNRQDCSHFCLPGVPDTWNELLYATLLARGQGVWGAPER</sequence>
<evidence type="ECO:0000256" key="1">
    <source>
        <dbReference type="ARBA" id="ARBA00004167"/>
    </source>
</evidence>
<dbReference type="EnsemblPlants" id="Pp3c6_110V3.10">
    <property type="protein sequence ID" value="Pp3c6_110V3.10"/>
    <property type="gene ID" value="Pp3c6_110"/>
</dbReference>
<dbReference type="EnsemblPlants" id="Pp3c6_110V3.11">
    <property type="protein sequence ID" value="Pp3c6_110V3.11"/>
    <property type="gene ID" value="Pp3c6_110"/>
</dbReference>
<protein>
    <recommendedName>
        <fullName evidence="13">Trichome birefringence-like N-terminal domain-containing protein</fullName>
    </recommendedName>
</protein>
<evidence type="ECO:0000256" key="8">
    <source>
        <dbReference type="SAM" id="Phobius"/>
    </source>
</evidence>
<evidence type="ECO:0000259" key="9">
    <source>
        <dbReference type="Pfam" id="PF13839"/>
    </source>
</evidence>
<dbReference type="Gramene" id="Pp3c6_110V3.10">
    <property type="protein sequence ID" value="Pp3c6_110V3.10"/>
    <property type="gene ID" value="Pp3c6_110"/>
</dbReference>
<dbReference type="Gramene" id="Pp3c6_110V3.8">
    <property type="protein sequence ID" value="Pp3c6_110V3.8"/>
    <property type="gene ID" value="Pp3c6_110"/>
</dbReference>
<dbReference type="Pfam" id="PF13839">
    <property type="entry name" value="PC-Esterase"/>
    <property type="match status" value="2"/>
</dbReference>
<comment type="subcellular location">
    <subcellularLocation>
        <location evidence="1">Membrane</location>
        <topology evidence="1">Single-pass membrane protein</topology>
    </subcellularLocation>
</comment>
<dbReference type="PANTHER" id="PTHR32285:SF213">
    <property type="entry name" value="PROTEIN TRICHOME BIREFRINGENCE-LIKE 11"/>
    <property type="match status" value="1"/>
</dbReference>
<dbReference type="InterPro" id="IPR026057">
    <property type="entry name" value="TBL_C"/>
</dbReference>
<dbReference type="GeneID" id="112283217"/>
<evidence type="ECO:0000256" key="4">
    <source>
        <dbReference type="ARBA" id="ARBA00022968"/>
    </source>
</evidence>
<feature type="domain" description="Trichome birefringence-like N-terminal" evidence="10">
    <location>
        <begin position="183"/>
        <end position="235"/>
    </location>
</feature>
<dbReference type="Gramene" id="Pp3c6_110V3.9">
    <property type="protein sequence ID" value="Pp3c6_110V3.9"/>
    <property type="gene ID" value="Pp3c6_110"/>
</dbReference>
<feature type="domain" description="Trichome birefringence-like C-terminal" evidence="9">
    <location>
        <begin position="236"/>
        <end position="365"/>
    </location>
</feature>
<keyword evidence="4" id="KW-0735">Signal-anchor</keyword>
<dbReference type="EnsemblPlants" id="Pp3c6_110V3.9">
    <property type="protein sequence ID" value="Pp3c6_110V3.9"/>
    <property type="gene ID" value="Pp3c6_110"/>
</dbReference>
<keyword evidence="6 8" id="KW-0472">Membrane</keyword>
<evidence type="ECO:0000256" key="2">
    <source>
        <dbReference type="ARBA" id="ARBA00007727"/>
    </source>
</evidence>
<keyword evidence="12" id="KW-1185">Reference proteome</keyword>
<dbReference type="Gramene" id="Pp3c6_110V3.13">
    <property type="protein sequence ID" value="Pp3c6_110V3.13"/>
    <property type="gene ID" value="Pp3c6_110"/>
</dbReference>
<reference evidence="11 12" key="1">
    <citation type="journal article" date="2008" name="Science">
        <title>The Physcomitrella genome reveals evolutionary insights into the conquest of land by plants.</title>
        <authorList>
            <person name="Rensing S."/>
            <person name="Lang D."/>
            <person name="Zimmer A."/>
            <person name="Terry A."/>
            <person name="Salamov A."/>
            <person name="Shapiro H."/>
            <person name="Nishiyama T."/>
            <person name="Perroud P.-F."/>
            <person name="Lindquist E."/>
            <person name="Kamisugi Y."/>
            <person name="Tanahashi T."/>
            <person name="Sakakibara K."/>
            <person name="Fujita T."/>
            <person name="Oishi K."/>
            <person name="Shin-I T."/>
            <person name="Kuroki Y."/>
            <person name="Toyoda A."/>
            <person name="Suzuki Y."/>
            <person name="Hashimoto A."/>
            <person name="Yamaguchi K."/>
            <person name="Sugano A."/>
            <person name="Kohara Y."/>
            <person name="Fujiyama A."/>
            <person name="Anterola A."/>
            <person name="Aoki S."/>
            <person name="Ashton N."/>
            <person name="Barbazuk W.B."/>
            <person name="Barker E."/>
            <person name="Bennetzen J."/>
            <person name="Bezanilla M."/>
            <person name="Blankenship R."/>
            <person name="Cho S.H."/>
            <person name="Dutcher S."/>
            <person name="Estelle M."/>
            <person name="Fawcett J.A."/>
            <person name="Gundlach H."/>
            <person name="Hanada K."/>
            <person name="Heyl A."/>
            <person name="Hicks K.A."/>
            <person name="Hugh J."/>
            <person name="Lohr M."/>
            <person name="Mayer K."/>
            <person name="Melkozernov A."/>
            <person name="Murata T."/>
            <person name="Nelson D."/>
            <person name="Pils B."/>
            <person name="Prigge M."/>
            <person name="Reiss B."/>
            <person name="Renner T."/>
            <person name="Rombauts S."/>
            <person name="Rushton P."/>
            <person name="Sanderfoot A."/>
            <person name="Schween G."/>
            <person name="Shiu S.-H."/>
            <person name="Stueber K."/>
            <person name="Theodoulou F.L."/>
            <person name="Tu H."/>
            <person name="Van de Peer Y."/>
            <person name="Verrier P.J."/>
            <person name="Waters E."/>
            <person name="Wood A."/>
            <person name="Yang L."/>
            <person name="Cove D."/>
            <person name="Cuming A."/>
            <person name="Hasebe M."/>
            <person name="Lucas S."/>
            <person name="Mishler D.B."/>
            <person name="Reski R."/>
            <person name="Grigoriev I."/>
            <person name="Quatrano R.S."/>
            <person name="Boore J.L."/>
        </authorList>
    </citation>
    <scope>NUCLEOTIDE SEQUENCE [LARGE SCALE GENOMIC DNA]</scope>
    <source>
        <strain evidence="11 12">cv. Gransden 2004</strain>
    </source>
</reference>
<dbReference type="GO" id="GO:0016020">
    <property type="term" value="C:membrane"/>
    <property type="evidence" value="ECO:0007669"/>
    <property type="project" value="UniProtKB-SubCell"/>
</dbReference>
<organism evidence="11 12">
    <name type="scientific">Physcomitrium patens</name>
    <name type="common">Spreading-leaved earth moss</name>
    <name type="synonym">Physcomitrella patens</name>
    <dbReference type="NCBI Taxonomy" id="3218"/>
    <lineage>
        <taxon>Eukaryota</taxon>
        <taxon>Viridiplantae</taxon>
        <taxon>Streptophyta</taxon>
        <taxon>Embryophyta</taxon>
        <taxon>Bryophyta</taxon>
        <taxon>Bryophytina</taxon>
        <taxon>Bryopsida</taxon>
        <taxon>Funariidae</taxon>
        <taxon>Funariales</taxon>
        <taxon>Funariaceae</taxon>
        <taxon>Physcomitrium</taxon>
    </lineage>
</organism>
<evidence type="ECO:0000313" key="12">
    <source>
        <dbReference type="Proteomes" id="UP000006727"/>
    </source>
</evidence>
<dbReference type="EnsemblPlants" id="Pp3c6_110V3.8">
    <property type="protein sequence ID" value="Pp3c6_110V3.8"/>
    <property type="gene ID" value="Pp3c6_110"/>
</dbReference>
<reference evidence="11" key="3">
    <citation type="submission" date="2020-12" db="UniProtKB">
        <authorList>
            <consortium name="EnsemblPlants"/>
        </authorList>
    </citation>
    <scope>IDENTIFICATION</scope>
</reference>
<evidence type="ECO:0000256" key="6">
    <source>
        <dbReference type="ARBA" id="ARBA00023136"/>
    </source>
</evidence>
<dbReference type="EMBL" id="ABEU02000006">
    <property type="status" value="NOT_ANNOTATED_CDS"/>
    <property type="molecule type" value="Genomic_DNA"/>
</dbReference>
<dbReference type="Proteomes" id="UP000006727">
    <property type="component" value="Chromosome 6"/>
</dbReference>
<keyword evidence="5 8" id="KW-1133">Transmembrane helix</keyword>
<dbReference type="InterPro" id="IPR029962">
    <property type="entry name" value="TBL"/>
</dbReference>
<gene>
    <name evidence="11" type="primary">LOC112283217</name>
</gene>
<dbReference type="InterPro" id="IPR025846">
    <property type="entry name" value="TBL_N"/>
</dbReference>
<feature type="domain" description="Trichome birefringence-like C-terminal" evidence="9">
    <location>
        <begin position="368"/>
        <end position="473"/>
    </location>
</feature>
<proteinExistence type="inferred from homology"/>
<dbReference type="PANTHER" id="PTHR32285">
    <property type="entry name" value="PROTEIN TRICHOME BIREFRINGENCE-LIKE 9-RELATED"/>
    <property type="match status" value="1"/>
</dbReference>
<evidence type="ECO:0000259" key="10">
    <source>
        <dbReference type="Pfam" id="PF14416"/>
    </source>
</evidence>
<dbReference type="Pfam" id="PF14416">
    <property type="entry name" value="PMR5N"/>
    <property type="match status" value="1"/>
</dbReference>
<evidence type="ECO:0008006" key="13">
    <source>
        <dbReference type="Google" id="ProtNLM"/>
    </source>
</evidence>
<name>A0A7I4E4Q2_PHYPA</name>
<evidence type="ECO:0000256" key="7">
    <source>
        <dbReference type="SAM" id="MobiDB-lite"/>
    </source>
</evidence>
<keyword evidence="3 8" id="KW-0812">Transmembrane</keyword>
<evidence type="ECO:0000256" key="3">
    <source>
        <dbReference type="ARBA" id="ARBA00022692"/>
    </source>
</evidence>
<evidence type="ECO:0000256" key="5">
    <source>
        <dbReference type="ARBA" id="ARBA00022989"/>
    </source>
</evidence>
<dbReference type="EnsemblPlants" id="Pp3c6_110V3.13">
    <property type="protein sequence ID" value="Pp3c6_110V3.13"/>
    <property type="gene ID" value="Pp3c6_110"/>
</dbReference>
<dbReference type="EnsemblPlants" id="Pp3c6_110V3.12">
    <property type="protein sequence ID" value="Pp3c6_110V3.12"/>
    <property type="gene ID" value="Pp3c6_110"/>
</dbReference>